<dbReference type="PANTHER" id="PTHR10000:SF25">
    <property type="entry name" value="PHOSPHATASE YKRA-RELATED"/>
    <property type="match status" value="1"/>
</dbReference>
<dbReference type="PROSITE" id="PS01228">
    <property type="entry name" value="COF_1"/>
    <property type="match status" value="1"/>
</dbReference>
<dbReference type="InterPro" id="IPR036412">
    <property type="entry name" value="HAD-like_sf"/>
</dbReference>
<proteinExistence type="predicted"/>
<dbReference type="GO" id="GO:0016791">
    <property type="term" value="F:phosphatase activity"/>
    <property type="evidence" value="ECO:0007669"/>
    <property type="project" value="TreeGrafter"/>
</dbReference>
<comment type="caution">
    <text evidence="1">The sequence shown here is derived from an EMBL/GenBank/DDBJ whole genome shotgun (WGS) entry which is preliminary data.</text>
</comment>
<dbReference type="AlphaFoldDB" id="A0A0N0C590"/>
<dbReference type="OrthoDB" id="9810101at2"/>
<dbReference type="InterPro" id="IPR000150">
    <property type="entry name" value="Cof"/>
</dbReference>
<dbReference type="PANTHER" id="PTHR10000">
    <property type="entry name" value="PHOSPHOSERINE PHOSPHATASE"/>
    <property type="match status" value="1"/>
</dbReference>
<dbReference type="GO" id="GO:0005829">
    <property type="term" value="C:cytosol"/>
    <property type="evidence" value="ECO:0007669"/>
    <property type="project" value="TreeGrafter"/>
</dbReference>
<dbReference type="Proteomes" id="UP000037688">
    <property type="component" value="Unassembled WGS sequence"/>
</dbReference>
<accession>A0A0N0C590</accession>
<dbReference type="RefSeq" id="WP_053780347.1">
    <property type="nucleotide sequence ID" value="NZ_LITU01000050.1"/>
</dbReference>
<dbReference type="SFLD" id="SFLDS00003">
    <property type="entry name" value="Haloacid_Dehalogenase"/>
    <property type="match status" value="1"/>
</dbReference>
<dbReference type="NCBIfam" id="TIGR01484">
    <property type="entry name" value="HAD-SF-IIB"/>
    <property type="match status" value="1"/>
</dbReference>
<dbReference type="PATRIC" id="fig|1705561.3.peg.1492"/>
<dbReference type="SFLD" id="SFLDG01140">
    <property type="entry name" value="C2.B:_Phosphomannomutase_and_P"/>
    <property type="match status" value="1"/>
</dbReference>
<dbReference type="Pfam" id="PF08282">
    <property type="entry name" value="Hydrolase_3"/>
    <property type="match status" value="1"/>
</dbReference>
<dbReference type="PROSITE" id="PS01229">
    <property type="entry name" value="COF_2"/>
    <property type="match status" value="1"/>
</dbReference>
<evidence type="ECO:0000313" key="1">
    <source>
        <dbReference type="EMBL" id="KOY16864.1"/>
    </source>
</evidence>
<evidence type="ECO:0000313" key="2">
    <source>
        <dbReference type="Proteomes" id="UP000037688"/>
    </source>
</evidence>
<sequence length="259" mass="28751">MIKIVFMDVDGTLLSEKDRSLSTGTEESIRKLVRRGIQVVLVTGRPYNLCGEFRKLGIDTLVSANGALIKSGDEVIHKSVLSARMVREFSEFAELNGSSISYFTESFEMNGLCTTDVRVTDALRDTLGLMEYPLKISSLEQEVYCICLYADQAEAEKFHSRFPALKFVRFHPYVSNVMEENEVSKSIAAGKVLAHLNILKDEAMAFGDGENDVDLLDYVGLGIAMGNGGDRIKQSADYVTLRASEDGITHALRKFKIIE</sequence>
<dbReference type="InterPro" id="IPR023214">
    <property type="entry name" value="HAD_sf"/>
</dbReference>
<dbReference type="GO" id="GO:0000287">
    <property type="term" value="F:magnesium ion binding"/>
    <property type="evidence" value="ECO:0007669"/>
    <property type="project" value="TreeGrafter"/>
</dbReference>
<dbReference type="SUPFAM" id="SSF56784">
    <property type="entry name" value="HAD-like"/>
    <property type="match status" value="1"/>
</dbReference>
<keyword evidence="1" id="KW-0378">Hydrolase</keyword>
<gene>
    <name evidence="1" type="ORF">AMS66_08300</name>
</gene>
<name>A0A0N0C590_9BACL</name>
<organism evidence="1 2">
    <name type="scientific">Paenibacillus xylanivorans</name>
    <dbReference type="NCBI Taxonomy" id="1705561"/>
    <lineage>
        <taxon>Bacteria</taxon>
        <taxon>Bacillati</taxon>
        <taxon>Bacillota</taxon>
        <taxon>Bacilli</taxon>
        <taxon>Bacillales</taxon>
        <taxon>Paenibacillaceae</taxon>
        <taxon>Paenibacillus</taxon>
    </lineage>
</organism>
<dbReference type="Gene3D" id="3.30.1240.10">
    <property type="match status" value="1"/>
</dbReference>
<dbReference type="NCBIfam" id="TIGR00099">
    <property type="entry name" value="Cof-subfamily"/>
    <property type="match status" value="1"/>
</dbReference>
<keyword evidence="2" id="KW-1185">Reference proteome</keyword>
<dbReference type="EMBL" id="LITU01000050">
    <property type="protein sequence ID" value="KOY16864.1"/>
    <property type="molecule type" value="Genomic_DNA"/>
</dbReference>
<dbReference type="Gene3D" id="3.40.50.1000">
    <property type="entry name" value="HAD superfamily/HAD-like"/>
    <property type="match status" value="1"/>
</dbReference>
<dbReference type="InterPro" id="IPR006379">
    <property type="entry name" value="HAD-SF_hydro_IIB"/>
</dbReference>
<reference evidence="1 2" key="1">
    <citation type="submission" date="2015-08" db="EMBL/GenBank/DDBJ databases">
        <title>Draft genome sequence of cellulolytic and xylanolytic Paenibacillus sp. A59, isolated from a decaying forest soil from Patagonia, Argentina.</title>
        <authorList>
            <person name="Ghio S."/>
            <person name="Caceres A.M."/>
            <person name="Talia P."/>
            <person name="Grasso D."/>
            <person name="Campos E."/>
        </authorList>
    </citation>
    <scope>NUCLEOTIDE SEQUENCE [LARGE SCALE GENOMIC DNA]</scope>
    <source>
        <strain evidence="1 2">A59</strain>
    </source>
</reference>
<protein>
    <submittedName>
        <fullName evidence="1">HAD family hydrolase</fullName>
    </submittedName>
</protein>